<feature type="transmembrane region" description="Helical" evidence="2">
    <location>
        <begin position="341"/>
        <end position="359"/>
    </location>
</feature>
<evidence type="ECO:0000313" key="4">
    <source>
        <dbReference type="EMBL" id="EGZ22924.1"/>
    </source>
</evidence>
<dbReference type="InParanoid" id="G4YRU7"/>
<organism evidence="4 5">
    <name type="scientific">Phytophthora sojae (strain P6497)</name>
    <name type="common">Soybean stem and root rot agent</name>
    <name type="synonym">Phytophthora megasperma f. sp. glycines</name>
    <dbReference type="NCBI Taxonomy" id="1094619"/>
    <lineage>
        <taxon>Eukaryota</taxon>
        <taxon>Sar</taxon>
        <taxon>Stramenopiles</taxon>
        <taxon>Oomycota</taxon>
        <taxon>Peronosporomycetes</taxon>
        <taxon>Peronosporales</taxon>
        <taxon>Peronosporaceae</taxon>
        <taxon>Phytophthora</taxon>
    </lineage>
</organism>
<sequence length="703" mass="78316">MQSPAFTYLPTEEDDGREVFDGNLHRKPPASNAAAASQTKVYPTEAQAAKKSPNTKASPHRPVTTQRATQPHTPQSIFFLILIAVSGCTSLGWTLWLILLNVAPNDTVNRVMNTENFDYGSFWLLVDPSKAMVGVETFGLSVVALGYVGVLVKMLPCIRRSRQSYLVHRVTNRSLRDKVEKALNDAADSSRRSRLASSAARLAVSLTHEDSPTRKITVWYKSLYQALTIYCACRFDFLIIVGCPMLVVFYCLSSFTFNRAQFPINLKVFPAGWFEQGASVIADAEQTAVIYESLKSLRIMTALSFFTRIGVNLTLCIRLWKVVDLIHDPKKRCTSVYPKRHRFGAIVLLIYAALLIVFVEESMRTSALACEPHPECVVKARRWTILEDESLTQCPCLMLIDRDTAPKTYAEWESPRNVTDKVAQLATMGELQTIQLTNRYLPVLPDELRGCKNLEASVRSLEYTHTQTFPMWVKEFTKLEYLHVESKFTSPMVVLPDDMFEDMSALTFIHFAAFIPMAKLPSFDGLTNLKSLTLAVFLFLEEVPSFDHLQNLERIVLSCVTAIDSVPDFSQIKNLKSFAVSDRGAWCCNGFLGQCDLANPNCGVHPLWGSPVVSCTDKRASAATLAAVEKFDATTCGPVLQPGVLEDLTSWPRAMAQCGSSALQWTTSSRCATTRDSWQLLIAQGVGDPCDPKEEAWLGCKDS</sequence>
<dbReference type="GeneID" id="20641266"/>
<feature type="transmembrane region" description="Helical" evidence="2">
    <location>
        <begin position="131"/>
        <end position="152"/>
    </location>
</feature>
<dbReference type="Pfam" id="PF26605">
    <property type="entry name" value="WLGC"/>
    <property type="match status" value="1"/>
</dbReference>
<keyword evidence="2" id="KW-0472">Membrane</keyword>
<reference evidence="4 5" key="1">
    <citation type="journal article" date="2006" name="Science">
        <title>Phytophthora genome sequences uncover evolutionary origins and mechanisms of pathogenesis.</title>
        <authorList>
            <person name="Tyler B.M."/>
            <person name="Tripathy S."/>
            <person name="Zhang X."/>
            <person name="Dehal P."/>
            <person name="Jiang R.H."/>
            <person name="Aerts A."/>
            <person name="Arredondo F.D."/>
            <person name="Baxter L."/>
            <person name="Bensasson D."/>
            <person name="Beynon J.L."/>
            <person name="Chapman J."/>
            <person name="Damasceno C.M."/>
            <person name="Dorrance A.E."/>
            <person name="Dou D."/>
            <person name="Dickerman A.W."/>
            <person name="Dubchak I.L."/>
            <person name="Garbelotto M."/>
            <person name="Gijzen M."/>
            <person name="Gordon S.G."/>
            <person name="Govers F."/>
            <person name="Grunwald N.J."/>
            <person name="Huang W."/>
            <person name="Ivors K.L."/>
            <person name="Jones R.W."/>
            <person name="Kamoun S."/>
            <person name="Krampis K."/>
            <person name="Lamour K.H."/>
            <person name="Lee M.K."/>
            <person name="McDonald W.H."/>
            <person name="Medina M."/>
            <person name="Meijer H.J."/>
            <person name="Nordberg E.K."/>
            <person name="Maclean D.J."/>
            <person name="Ospina-Giraldo M.D."/>
            <person name="Morris P.F."/>
            <person name="Phuntumart V."/>
            <person name="Putnam N.H."/>
            <person name="Rash S."/>
            <person name="Rose J.K."/>
            <person name="Sakihama Y."/>
            <person name="Salamov A.A."/>
            <person name="Savidor A."/>
            <person name="Scheuring C.F."/>
            <person name="Smith B.M."/>
            <person name="Sobral B.W."/>
            <person name="Terry A."/>
            <person name="Torto-Alalibo T.A."/>
            <person name="Win J."/>
            <person name="Xu Z."/>
            <person name="Zhang H."/>
            <person name="Grigoriev I.V."/>
            <person name="Rokhsar D.S."/>
            <person name="Boore J.L."/>
        </authorList>
    </citation>
    <scope>NUCLEOTIDE SEQUENCE [LARGE SCALE GENOMIC DNA]</scope>
    <source>
        <strain evidence="4 5">P6497</strain>
    </source>
</reference>
<feature type="transmembrane region" description="Helical" evidence="2">
    <location>
        <begin position="77"/>
        <end position="99"/>
    </location>
</feature>
<dbReference type="EMBL" id="JH159152">
    <property type="protein sequence ID" value="EGZ22924.1"/>
    <property type="molecule type" value="Genomic_DNA"/>
</dbReference>
<keyword evidence="2" id="KW-1133">Transmembrane helix</keyword>
<accession>G4YRU7</accession>
<dbReference type="RefSeq" id="XP_009518212.1">
    <property type="nucleotide sequence ID" value="XM_009519917.1"/>
</dbReference>
<feature type="compositionally biased region" description="Polar residues" evidence="1">
    <location>
        <begin position="52"/>
        <end position="69"/>
    </location>
</feature>
<protein>
    <recommendedName>
        <fullName evidence="3">WLGC domain-containing protein</fullName>
    </recommendedName>
</protein>
<dbReference type="SMR" id="G4YRU7"/>
<evidence type="ECO:0000256" key="1">
    <source>
        <dbReference type="SAM" id="MobiDB-lite"/>
    </source>
</evidence>
<feature type="domain" description="WLGC" evidence="3">
    <location>
        <begin position="658"/>
        <end position="701"/>
    </location>
</feature>
<feature type="transmembrane region" description="Helical" evidence="2">
    <location>
        <begin position="237"/>
        <end position="257"/>
    </location>
</feature>
<name>G4YRU7_PHYSP</name>
<feature type="transmembrane region" description="Helical" evidence="2">
    <location>
        <begin position="299"/>
        <end position="320"/>
    </location>
</feature>
<gene>
    <name evidence="4" type="ORF">PHYSODRAFT_295536</name>
</gene>
<dbReference type="KEGG" id="psoj:PHYSODRAFT_295536"/>
<evidence type="ECO:0000259" key="3">
    <source>
        <dbReference type="Pfam" id="PF26605"/>
    </source>
</evidence>
<dbReference type="Gene3D" id="3.80.10.10">
    <property type="entry name" value="Ribonuclease Inhibitor"/>
    <property type="match status" value="1"/>
</dbReference>
<dbReference type="InterPro" id="IPR058256">
    <property type="entry name" value="WLGC"/>
</dbReference>
<dbReference type="AlphaFoldDB" id="G4YRU7"/>
<dbReference type="SUPFAM" id="SSF52058">
    <property type="entry name" value="L domain-like"/>
    <property type="match status" value="1"/>
</dbReference>
<feature type="region of interest" description="Disordered" evidence="1">
    <location>
        <begin position="1"/>
        <end position="69"/>
    </location>
</feature>
<dbReference type="Proteomes" id="UP000002640">
    <property type="component" value="Unassembled WGS sequence"/>
</dbReference>
<dbReference type="InterPro" id="IPR032675">
    <property type="entry name" value="LRR_dom_sf"/>
</dbReference>
<keyword evidence="5" id="KW-1185">Reference proteome</keyword>
<evidence type="ECO:0000313" key="5">
    <source>
        <dbReference type="Proteomes" id="UP000002640"/>
    </source>
</evidence>
<evidence type="ECO:0000256" key="2">
    <source>
        <dbReference type="SAM" id="Phobius"/>
    </source>
</evidence>
<keyword evidence="2" id="KW-0812">Transmembrane</keyword>
<proteinExistence type="predicted"/>